<evidence type="ECO:0000313" key="9">
    <source>
        <dbReference type="Proteomes" id="UP001215280"/>
    </source>
</evidence>
<evidence type="ECO:0000256" key="4">
    <source>
        <dbReference type="ARBA" id="ARBA00022777"/>
    </source>
</evidence>
<evidence type="ECO:0000259" key="7">
    <source>
        <dbReference type="PROSITE" id="PS50011"/>
    </source>
</evidence>
<dbReference type="InterPro" id="IPR008266">
    <property type="entry name" value="Tyr_kinase_AS"/>
</dbReference>
<gene>
    <name evidence="8" type="ORF">DFH07DRAFT_212698</name>
</gene>
<dbReference type="PANTHER" id="PTHR24351">
    <property type="entry name" value="RIBOSOMAL PROTEIN S6 KINASE"/>
    <property type="match status" value="1"/>
</dbReference>
<keyword evidence="1" id="KW-0723">Serine/threonine-protein kinase</keyword>
<name>A0AAD7JUC5_9AGAR</name>
<feature type="region of interest" description="Disordered" evidence="6">
    <location>
        <begin position="43"/>
        <end position="70"/>
    </location>
</feature>
<keyword evidence="9" id="KW-1185">Reference proteome</keyword>
<evidence type="ECO:0000313" key="8">
    <source>
        <dbReference type="EMBL" id="KAJ7771982.1"/>
    </source>
</evidence>
<dbReference type="InterPro" id="IPR000719">
    <property type="entry name" value="Prot_kinase_dom"/>
</dbReference>
<sequence>MSPGLGERCGACGSTTTLSVISHTVPRIEIKSLDMIPFSESFSGLFDEDNDEDDESHESDDEKSVDHEEYQTRNEMSYNVEQFSNVRDLDPEWDDEDVAEVMVLSPKERYSKLPTISEEYDVVFAAPNEAHGSRTLPQEKPSVTLADFDIIPTSGYPMLCRKRSTEKVYVIRTLDRWNSCEERVIMEVIRAIRAPFLERIHWSLPGVAVGEEEKTYLVSESHAGNLIALMGSRPIAPADALFYVCEVVEGVSSLHAANIIHRDLTPSNIFIDHKGHIILSNFCNAAFLAANKQCSTPPSAAIEYQAPEILLGWAHDFAVDCWSLGVLLHFLLTGTNPVVDADGDNSVRSRILSEDVAMNDALPSPEAKDLIERCLERNPVLRASIGAIREHDYFTNVDWNGVARKTICRFPFCPPLRGALRPM</sequence>
<evidence type="ECO:0000256" key="6">
    <source>
        <dbReference type="SAM" id="MobiDB-lite"/>
    </source>
</evidence>
<evidence type="ECO:0000256" key="5">
    <source>
        <dbReference type="ARBA" id="ARBA00022840"/>
    </source>
</evidence>
<proteinExistence type="predicted"/>
<dbReference type="GO" id="GO:0004674">
    <property type="term" value="F:protein serine/threonine kinase activity"/>
    <property type="evidence" value="ECO:0007669"/>
    <property type="project" value="UniProtKB-KW"/>
</dbReference>
<keyword evidence="2" id="KW-0808">Transferase</keyword>
<evidence type="ECO:0000256" key="3">
    <source>
        <dbReference type="ARBA" id="ARBA00022741"/>
    </source>
</evidence>
<dbReference type="InterPro" id="IPR011009">
    <property type="entry name" value="Kinase-like_dom_sf"/>
</dbReference>
<dbReference type="SUPFAM" id="SSF56112">
    <property type="entry name" value="Protein kinase-like (PK-like)"/>
    <property type="match status" value="1"/>
</dbReference>
<dbReference type="Gene3D" id="3.30.200.20">
    <property type="entry name" value="Phosphorylase Kinase, domain 1"/>
    <property type="match status" value="1"/>
</dbReference>
<dbReference type="PROSITE" id="PS00109">
    <property type="entry name" value="PROTEIN_KINASE_TYR"/>
    <property type="match status" value="1"/>
</dbReference>
<dbReference type="PROSITE" id="PS50011">
    <property type="entry name" value="PROTEIN_KINASE_DOM"/>
    <property type="match status" value="1"/>
</dbReference>
<evidence type="ECO:0000256" key="2">
    <source>
        <dbReference type="ARBA" id="ARBA00022679"/>
    </source>
</evidence>
<dbReference type="Gene3D" id="1.10.510.10">
    <property type="entry name" value="Transferase(Phosphotransferase) domain 1"/>
    <property type="match status" value="1"/>
</dbReference>
<keyword evidence="4 8" id="KW-0418">Kinase</keyword>
<accession>A0AAD7JUC5</accession>
<dbReference type="Proteomes" id="UP001215280">
    <property type="component" value="Unassembled WGS sequence"/>
</dbReference>
<feature type="domain" description="Protein kinase" evidence="7">
    <location>
        <begin position="145"/>
        <end position="394"/>
    </location>
</feature>
<protein>
    <submittedName>
        <fullName evidence="8">Kinase-like domain-containing protein</fullName>
    </submittedName>
</protein>
<dbReference type="AlphaFoldDB" id="A0AAD7JUC5"/>
<reference evidence="8" key="1">
    <citation type="submission" date="2023-03" db="EMBL/GenBank/DDBJ databases">
        <title>Massive genome expansion in bonnet fungi (Mycena s.s.) driven by repeated elements and novel gene families across ecological guilds.</title>
        <authorList>
            <consortium name="Lawrence Berkeley National Laboratory"/>
            <person name="Harder C.B."/>
            <person name="Miyauchi S."/>
            <person name="Viragh M."/>
            <person name="Kuo A."/>
            <person name="Thoen E."/>
            <person name="Andreopoulos B."/>
            <person name="Lu D."/>
            <person name="Skrede I."/>
            <person name="Drula E."/>
            <person name="Henrissat B."/>
            <person name="Morin E."/>
            <person name="Kohler A."/>
            <person name="Barry K."/>
            <person name="LaButti K."/>
            <person name="Morin E."/>
            <person name="Salamov A."/>
            <person name="Lipzen A."/>
            <person name="Mereny Z."/>
            <person name="Hegedus B."/>
            <person name="Baldrian P."/>
            <person name="Stursova M."/>
            <person name="Weitz H."/>
            <person name="Taylor A."/>
            <person name="Grigoriev I.V."/>
            <person name="Nagy L.G."/>
            <person name="Martin F."/>
            <person name="Kauserud H."/>
        </authorList>
    </citation>
    <scope>NUCLEOTIDE SEQUENCE</scope>
    <source>
        <strain evidence="8">CBHHK188m</strain>
    </source>
</reference>
<dbReference type="Pfam" id="PF00069">
    <property type="entry name" value="Pkinase"/>
    <property type="match status" value="1"/>
</dbReference>
<keyword evidence="3" id="KW-0547">Nucleotide-binding</keyword>
<keyword evidence="5" id="KW-0067">ATP-binding</keyword>
<organism evidence="8 9">
    <name type="scientific">Mycena maculata</name>
    <dbReference type="NCBI Taxonomy" id="230809"/>
    <lineage>
        <taxon>Eukaryota</taxon>
        <taxon>Fungi</taxon>
        <taxon>Dikarya</taxon>
        <taxon>Basidiomycota</taxon>
        <taxon>Agaricomycotina</taxon>
        <taxon>Agaricomycetes</taxon>
        <taxon>Agaricomycetidae</taxon>
        <taxon>Agaricales</taxon>
        <taxon>Marasmiineae</taxon>
        <taxon>Mycenaceae</taxon>
        <taxon>Mycena</taxon>
    </lineage>
</organism>
<dbReference type="EMBL" id="JARJLG010000020">
    <property type="protein sequence ID" value="KAJ7771982.1"/>
    <property type="molecule type" value="Genomic_DNA"/>
</dbReference>
<dbReference type="GO" id="GO:0005524">
    <property type="term" value="F:ATP binding"/>
    <property type="evidence" value="ECO:0007669"/>
    <property type="project" value="UniProtKB-KW"/>
</dbReference>
<feature type="compositionally biased region" description="Acidic residues" evidence="6">
    <location>
        <begin position="46"/>
        <end position="59"/>
    </location>
</feature>
<comment type="caution">
    <text evidence="8">The sequence shown here is derived from an EMBL/GenBank/DDBJ whole genome shotgun (WGS) entry which is preliminary data.</text>
</comment>
<feature type="compositionally biased region" description="Basic and acidic residues" evidence="6">
    <location>
        <begin position="60"/>
        <end position="70"/>
    </location>
</feature>
<evidence type="ECO:0000256" key="1">
    <source>
        <dbReference type="ARBA" id="ARBA00022527"/>
    </source>
</evidence>